<evidence type="ECO:0000313" key="3">
    <source>
        <dbReference type="Proteomes" id="UP000440732"/>
    </source>
</evidence>
<evidence type="ECO:0008006" key="4">
    <source>
        <dbReference type="Google" id="ProtNLM"/>
    </source>
</evidence>
<feature type="chain" id="PRO_5025573934" description="Secreted protein" evidence="1">
    <location>
        <begin position="23"/>
        <end position="181"/>
    </location>
</feature>
<comment type="caution">
    <text evidence="2">The sequence shown here is derived from an EMBL/GenBank/DDBJ whole genome shotgun (WGS) entry which is preliminary data.</text>
</comment>
<name>A0A6A3Q752_9STRA</name>
<dbReference type="AlphaFoldDB" id="A0A6A3Q752"/>
<evidence type="ECO:0000313" key="2">
    <source>
        <dbReference type="EMBL" id="KAE9070010.1"/>
    </source>
</evidence>
<organism evidence="2 3">
    <name type="scientific">Phytophthora fragariae</name>
    <dbReference type="NCBI Taxonomy" id="53985"/>
    <lineage>
        <taxon>Eukaryota</taxon>
        <taxon>Sar</taxon>
        <taxon>Stramenopiles</taxon>
        <taxon>Oomycota</taxon>
        <taxon>Peronosporomycetes</taxon>
        <taxon>Peronosporales</taxon>
        <taxon>Peronosporaceae</taxon>
        <taxon>Phytophthora</taxon>
    </lineage>
</organism>
<accession>A0A6A3Q752</accession>
<feature type="signal peptide" evidence="1">
    <location>
        <begin position="1"/>
        <end position="22"/>
    </location>
</feature>
<dbReference type="Proteomes" id="UP000440732">
    <property type="component" value="Unassembled WGS sequence"/>
</dbReference>
<reference evidence="2 3" key="1">
    <citation type="submission" date="2018-08" db="EMBL/GenBank/DDBJ databases">
        <title>Genomic investigation of the strawberry pathogen Phytophthora fragariae indicates pathogenicity is determined by transcriptional variation in three key races.</title>
        <authorList>
            <person name="Adams T.M."/>
            <person name="Armitage A.D."/>
            <person name="Sobczyk M.K."/>
            <person name="Bates H.J."/>
            <person name="Dunwell J.M."/>
            <person name="Nellist C.F."/>
            <person name="Harrison R.J."/>
        </authorList>
    </citation>
    <scope>NUCLEOTIDE SEQUENCE [LARGE SCALE GENOMIC DNA]</scope>
    <source>
        <strain evidence="2 3">NOV-5</strain>
    </source>
</reference>
<keyword evidence="1" id="KW-0732">Signal</keyword>
<proteinExistence type="predicted"/>
<protein>
    <recommendedName>
        <fullName evidence="4">Secreted protein</fullName>
    </recommendedName>
</protein>
<sequence length="181" mass="18956">MSSCTSWSFLAWLACALSRLSACVVTDCFDKFNSVSTWASLLRKPLEIAFSSASFAAVFFHSCAITVHLSSPLPSPLPSFLSSASSFAAAANCSSNFLERACSSSSCRAPFCFSSSSFSRNCCSACAMVFSRCAYSPPKGWVCRLRAGAPSSCTATGVCEIGVPGAWSDASDARFLAAVSC</sequence>
<evidence type="ECO:0000256" key="1">
    <source>
        <dbReference type="SAM" id="SignalP"/>
    </source>
</evidence>
<gene>
    <name evidence="2" type="ORF">PF006_g29450</name>
</gene>
<dbReference type="EMBL" id="QXGA01004935">
    <property type="protein sequence ID" value="KAE9070010.1"/>
    <property type="molecule type" value="Genomic_DNA"/>
</dbReference>